<feature type="chain" id="PRO_5022051089" description="Small secreted domain DUF320" evidence="2">
    <location>
        <begin position="28"/>
        <end position="71"/>
    </location>
</feature>
<dbReference type="EMBL" id="VIWT01000001">
    <property type="protein sequence ID" value="TWG01481.1"/>
    <property type="molecule type" value="Genomic_DNA"/>
</dbReference>
<evidence type="ECO:0000313" key="3">
    <source>
        <dbReference type="EMBL" id="TWG01481.1"/>
    </source>
</evidence>
<evidence type="ECO:0000313" key="4">
    <source>
        <dbReference type="Proteomes" id="UP000317940"/>
    </source>
</evidence>
<evidence type="ECO:0008006" key="5">
    <source>
        <dbReference type="Google" id="ProtNLM"/>
    </source>
</evidence>
<dbReference type="AlphaFoldDB" id="A0A561UQ44"/>
<feature type="compositionally biased region" description="Low complexity" evidence="1">
    <location>
        <begin position="57"/>
        <end position="71"/>
    </location>
</feature>
<comment type="caution">
    <text evidence="3">The sequence shown here is derived from an EMBL/GenBank/DDBJ whole genome shotgun (WGS) entry which is preliminary data.</text>
</comment>
<protein>
    <recommendedName>
        <fullName evidence="5">Small secreted domain DUF320</fullName>
    </recommendedName>
</protein>
<evidence type="ECO:0000256" key="1">
    <source>
        <dbReference type="SAM" id="MobiDB-lite"/>
    </source>
</evidence>
<feature type="signal peptide" evidence="2">
    <location>
        <begin position="1"/>
        <end position="27"/>
    </location>
</feature>
<keyword evidence="2" id="KW-0732">Signal</keyword>
<reference evidence="3 4" key="1">
    <citation type="submission" date="2019-06" db="EMBL/GenBank/DDBJ databases">
        <title>Sequencing the genomes of 1000 actinobacteria strains.</title>
        <authorList>
            <person name="Klenk H.-P."/>
        </authorList>
    </citation>
    <scope>NUCLEOTIDE SEQUENCE [LARGE SCALE GENOMIC DNA]</scope>
    <source>
        <strain evidence="3 4">DSM 44826</strain>
    </source>
</reference>
<gene>
    <name evidence="3" type="ORF">FHX73_115382</name>
</gene>
<dbReference type="RefSeq" id="WP_145907823.1">
    <property type="nucleotide sequence ID" value="NZ_BAAAMZ010000007.1"/>
</dbReference>
<feature type="region of interest" description="Disordered" evidence="1">
    <location>
        <begin position="26"/>
        <end position="71"/>
    </location>
</feature>
<keyword evidence="4" id="KW-1185">Reference proteome</keyword>
<evidence type="ECO:0000256" key="2">
    <source>
        <dbReference type="SAM" id="SignalP"/>
    </source>
</evidence>
<accession>A0A561UQ44</accession>
<name>A0A561UQ44_9ACTN</name>
<proteinExistence type="predicted"/>
<sequence length="71" mass="7070">MKKRSMLAITSLAVGFAASLAAPSAHAADAVGDGTTPNLAGNHTLLDPLLGNHQHQPTTTGTGDLLPLGGQ</sequence>
<organism evidence="3 4">
    <name type="scientific">Kitasatospora viridis</name>
    <dbReference type="NCBI Taxonomy" id="281105"/>
    <lineage>
        <taxon>Bacteria</taxon>
        <taxon>Bacillati</taxon>
        <taxon>Actinomycetota</taxon>
        <taxon>Actinomycetes</taxon>
        <taxon>Kitasatosporales</taxon>
        <taxon>Streptomycetaceae</taxon>
        <taxon>Kitasatospora</taxon>
    </lineage>
</organism>
<dbReference type="Proteomes" id="UP000317940">
    <property type="component" value="Unassembled WGS sequence"/>
</dbReference>